<evidence type="ECO:0000313" key="3">
    <source>
        <dbReference type="Proteomes" id="UP001149165"/>
    </source>
</evidence>
<name>A0A9W9G8R8_9EURO</name>
<reference evidence="2" key="2">
    <citation type="journal article" date="2023" name="IMA Fungus">
        <title>Comparative genomic study of the Penicillium genus elucidates a diverse pangenome and 15 lateral gene transfer events.</title>
        <authorList>
            <person name="Petersen C."/>
            <person name="Sorensen T."/>
            <person name="Nielsen M.R."/>
            <person name="Sondergaard T.E."/>
            <person name="Sorensen J.L."/>
            <person name="Fitzpatrick D.A."/>
            <person name="Frisvad J.C."/>
            <person name="Nielsen K.L."/>
        </authorList>
    </citation>
    <scope>NUCLEOTIDE SEQUENCE</scope>
    <source>
        <strain evidence="2">IBT 30069</strain>
    </source>
</reference>
<accession>A0A9W9G8R8</accession>
<proteinExistence type="predicted"/>
<feature type="region of interest" description="Disordered" evidence="1">
    <location>
        <begin position="1"/>
        <end position="20"/>
    </location>
</feature>
<organism evidence="2 3">
    <name type="scientific">Penicillium angulare</name>
    <dbReference type="NCBI Taxonomy" id="116970"/>
    <lineage>
        <taxon>Eukaryota</taxon>
        <taxon>Fungi</taxon>
        <taxon>Dikarya</taxon>
        <taxon>Ascomycota</taxon>
        <taxon>Pezizomycotina</taxon>
        <taxon>Eurotiomycetes</taxon>
        <taxon>Eurotiomycetidae</taxon>
        <taxon>Eurotiales</taxon>
        <taxon>Aspergillaceae</taxon>
        <taxon>Penicillium</taxon>
    </lineage>
</organism>
<dbReference type="EMBL" id="JAPQKH010000002">
    <property type="protein sequence ID" value="KAJ5114087.1"/>
    <property type="molecule type" value="Genomic_DNA"/>
</dbReference>
<dbReference type="AlphaFoldDB" id="A0A9W9G8R8"/>
<protein>
    <submittedName>
        <fullName evidence="2">Uncharacterized protein</fullName>
    </submittedName>
</protein>
<comment type="caution">
    <text evidence="2">The sequence shown here is derived from an EMBL/GenBank/DDBJ whole genome shotgun (WGS) entry which is preliminary data.</text>
</comment>
<gene>
    <name evidence="2" type="ORF">N7456_002621</name>
</gene>
<keyword evidence="3" id="KW-1185">Reference proteome</keyword>
<evidence type="ECO:0000256" key="1">
    <source>
        <dbReference type="SAM" id="MobiDB-lite"/>
    </source>
</evidence>
<dbReference type="Proteomes" id="UP001149165">
    <property type="component" value="Unassembled WGS sequence"/>
</dbReference>
<sequence>MGIFTCSRKSRVTHSPSQQIEDWKIQSPPAYKEAMASDYASSRSSFTDDHFLSTNELQIEAIGYDTNQALTGHRTLENISVYTVQSGLPAYEKYTSIRLKSSSNSCALVHSSDPRQNALISTIYRWGPGRHPRMHILPRDATVSVKQAIDDDHQLGESIEAKSRSMISHAQVFDTSLGKFEWRYGSRDERKACNADSLLILERIDRVVLSDGSKSKSGTRVAQFIRNHQFRTPGTVRYSGGNGGRLVMDLRMWNPMDRKGVDPDAVEAFFVASCILMLKREADRFIDNNLAAVL</sequence>
<reference evidence="2" key="1">
    <citation type="submission" date="2022-11" db="EMBL/GenBank/DDBJ databases">
        <authorList>
            <person name="Petersen C."/>
        </authorList>
    </citation>
    <scope>NUCLEOTIDE SEQUENCE</scope>
    <source>
        <strain evidence="2">IBT 30069</strain>
    </source>
</reference>
<dbReference type="OrthoDB" id="5325862at2759"/>
<evidence type="ECO:0000313" key="2">
    <source>
        <dbReference type="EMBL" id="KAJ5114087.1"/>
    </source>
</evidence>